<dbReference type="Proteomes" id="UP001189429">
    <property type="component" value="Unassembled WGS sequence"/>
</dbReference>
<dbReference type="PANTHER" id="PTHR47447">
    <property type="entry name" value="OS03G0856100 PROTEIN"/>
    <property type="match status" value="1"/>
</dbReference>
<dbReference type="NCBIfam" id="TIGR00756">
    <property type="entry name" value="PPR"/>
    <property type="match status" value="3"/>
</dbReference>
<feature type="repeat" description="PPR" evidence="2">
    <location>
        <begin position="381"/>
        <end position="415"/>
    </location>
</feature>
<dbReference type="Gene3D" id="1.25.40.10">
    <property type="entry name" value="Tetratricopeptide repeat domain"/>
    <property type="match status" value="2"/>
</dbReference>
<keyword evidence="4" id="KW-0472">Membrane</keyword>
<evidence type="ECO:0000256" key="1">
    <source>
        <dbReference type="ARBA" id="ARBA00022737"/>
    </source>
</evidence>
<evidence type="ECO:0008006" key="7">
    <source>
        <dbReference type="Google" id="ProtNLM"/>
    </source>
</evidence>
<comment type="caution">
    <text evidence="5">The sequence shown here is derived from an EMBL/GenBank/DDBJ whole genome shotgun (WGS) entry which is preliminary data.</text>
</comment>
<organism evidence="5 6">
    <name type="scientific">Prorocentrum cordatum</name>
    <dbReference type="NCBI Taxonomy" id="2364126"/>
    <lineage>
        <taxon>Eukaryota</taxon>
        <taxon>Sar</taxon>
        <taxon>Alveolata</taxon>
        <taxon>Dinophyceae</taxon>
        <taxon>Prorocentrales</taxon>
        <taxon>Prorocentraceae</taxon>
        <taxon>Prorocentrum</taxon>
    </lineage>
</organism>
<protein>
    <recommendedName>
        <fullName evidence="7">Pentacotripeptide-repeat region of PRORP domain-containing protein</fullName>
    </recommendedName>
</protein>
<reference evidence="5" key="1">
    <citation type="submission" date="2023-10" db="EMBL/GenBank/DDBJ databases">
        <authorList>
            <person name="Chen Y."/>
            <person name="Shah S."/>
            <person name="Dougan E. K."/>
            <person name="Thang M."/>
            <person name="Chan C."/>
        </authorList>
    </citation>
    <scope>NUCLEOTIDE SEQUENCE [LARGE SCALE GENOMIC DNA]</scope>
</reference>
<keyword evidence="4" id="KW-1133">Transmembrane helix</keyword>
<dbReference type="Pfam" id="PF13812">
    <property type="entry name" value="PPR_3"/>
    <property type="match status" value="1"/>
</dbReference>
<keyword evidence="6" id="KW-1185">Reference proteome</keyword>
<evidence type="ECO:0000256" key="4">
    <source>
        <dbReference type="SAM" id="Phobius"/>
    </source>
</evidence>
<feature type="repeat" description="PPR" evidence="2">
    <location>
        <begin position="275"/>
        <end position="309"/>
    </location>
</feature>
<accession>A0ABN9T7J4</accession>
<dbReference type="EMBL" id="CAUYUJ010014424">
    <property type="protein sequence ID" value="CAK0841059.1"/>
    <property type="molecule type" value="Genomic_DNA"/>
</dbReference>
<feature type="repeat" description="PPR" evidence="2">
    <location>
        <begin position="346"/>
        <end position="380"/>
    </location>
</feature>
<dbReference type="PROSITE" id="PS51375">
    <property type="entry name" value="PPR"/>
    <property type="match status" value="3"/>
</dbReference>
<evidence type="ECO:0000313" key="5">
    <source>
        <dbReference type="EMBL" id="CAK0841059.1"/>
    </source>
</evidence>
<dbReference type="Pfam" id="PF01535">
    <property type="entry name" value="PPR"/>
    <property type="match status" value="1"/>
</dbReference>
<dbReference type="PANTHER" id="PTHR47447:SF23">
    <property type="entry name" value="PENTACOTRIPEPTIDE-REPEAT REGION OF PRORP DOMAIN-CONTAINING PROTEIN"/>
    <property type="match status" value="1"/>
</dbReference>
<gene>
    <name evidence="5" type="ORF">PCOR1329_LOCUS36354</name>
</gene>
<proteinExistence type="predicted"/>
<name>A0ABN9T7J4_9DINO</name>
<sequence>MASATMASATSASQVESITMASAAWDAIGMELTIFAVTALCAVAVRMLTSKQQMPLKGYGKTPGFAKATPAAKTCPTTISDGAPWRSAGANQRRRPVLTVPARTASGRQSGVQDPSALVSIIDEVVSGIREQQSMKFASRVLVLYSEFQACMSAPGAPTLEQAARRSKHTPLEFYTAVVQCAVRTSRSGLVDGIIGDMVRFNVERSLHFYEVTMKQLAAQKQYRQALATYDRLKEDGLEPSVVTCSCLIGFAAEVGELSRAVEFFRTLSSITTPSIRAYMTVLRVHAKRQDWAASLAVFREMRERGVKRDSLVLNFVLATGVSCDQVQEAAALVEEAQREEPGILDVVSYNTVLKGYTQRGDAEGALRTLAEMSSRGVAPNSITFNTAMDAAVRGGSVAEAWELLGGMRRAGLPPDKFTCSILVKSLARSGSREYVPEVLALLAEVGARCDPGLLSSLYAAALEAAAPDAVLLSRAVSQMRAQGVAAPPAARQLLAEIGRAAGAD</sequence>
<evidence type="ECO:0000256" key="3">
    <source>
        <dbReference type="SAM" id="MobiDB-lite"/>
    </source>
</evidence>
<dbReference type="Pfam" id="PF13041">
    <property type="entry name" value="PPR_2"/>
    <property type="match status" value="1"/>
</dbReference>
<feature type="region of interest" description="Disordered" evidence="3">
    <location>
        <begin position="70"/>
        <end position="96"/>
    </location>
</feature>
<feature type="transmembrane region" description="Helical" evidence="4">
    <location>
        <begin position="27"/>
        <end position="48"/>
    </location>
</feature>
<evidence type="ECO:0000256" key="2">
    <source>
        <dbReference type="PROSITE-ProRule" id="PRU00708"/>
    </source>
</evidence>
<keyword evidence="1" id="KW-0677">Repeat</keyword>
<keyword evidence="4" id="KW-0812">Transmembrane</keyword>
<dbReference type="InterPro" id="IPR002885">
    <property type="entry name" value="PPR_rpt"/>
</dbReference>
<evidence type="ECO:0000313" key="6">
    <source>
        <dbReference type="Proteomes" id="UP001189429"/>
    </source>
</evidence>
<dbReference type="InterPro" id="IPR011990">
    <property type="entry name" value="TPR-like_helical_dom_sf"/>
</dbReference>